<dbReference type="Proteomes" id="UP001652628">
    <property type="component" value="Chromosome Y"/>
</dbReference>
<name>A0ABM4TW48_DROSZ</name>
<keyword evidence="1" id="KW-1185">Reference proteome</keyword>
<dbReference type="InterPro" id="IPR005312">
    <property type="entry name" value="DUF1759"/>
</dbReference>
<protein>
    <submittedName>
        <fullName evidence="2">Uncharacterized protein</fullName>
    </submittedName>
</protein>
<dbReference type="GeneID" id="139353739"/>
<gene>
    <name evidence="2" type="primary">LOC139353739</name>
</gene>
<evidence type="ECO:0000313" key="1">
    <source>
        <dbReference type="Proteomes" id="UP001652628"/>
    </source>
</evidence>
<reference evidence="2" key="1">
    <citation type="submission" date="2025-08" db="UniProtKB">
        <authorList>
            <consortium name="RefSeq"/>
        </authorList>
    </citation>
    <scope>IDENTIFICATION</scope>
</reference>
<accession>A0ABM4TW48</accession>
<proteinExistence type="predicted"/>
<sequence length="123" mass="14071">MPQVPVPKFSGNCVDWPGYYDALTRLIHQNERKDNIQRFHLLKESLPAGRDGDIRQIPLTAANYTVAWDTLIQRYNNPRVVFFNHMNVLYQLPSLSKEKPDDIRSMISAVNVCAAACNPVSRE</sequence>
<organism evidence="1 2">
    <name type="scientific">Drosophila suzukii</name>
    <name type="common">Spotted-wing drosophila fruit fly</name>
    <dbReference type="NCBI Taxonomy" id="28584"/>
    <lineage>
        <taxon>Eukaryota</taxon>
        <taxon>Metazoa</taxon>
        <taxon>Ecdysozoa</taxon>
        <taxon>Arthropoda</taxon>
        <taxon>Hexapoda</taxon>
        <taxon>Insecta</taxon>
        <taxon>Pterygota</taxon>
        <taxon>Neoptera</taxon>
        <taxon>Endopterygota</taxon>
        <taxon>Diptera</taxon>
        <taxon>Brachycera</taxon>
        <taxon>Muscomorpha</taxon>
        <taxon>Ephydroidea</taxon>
        <taxon>Drosophilidae</taxon>
        <taxon>Drosophila</taxon>
        <taxon>Sophophora</taxon>
    </lineage>
</organism>
<evidence type="ECO:0000313" key="2">
    <source>
        <dbReference type="RefSeq" id="XP_070854163.1"/>
    </source>
</evidence>
<dbReference type="Pfam" id="PF03564">
    <property type="entry name" value="DUF1759"/>
    <property type="match status" value="1"/>
</dbReference>
<dbReference type="RefSeq" id="XP_070854163.1">
    <property type="nucleotide sequence ID" value="XM_070998062.1"/>
</dbReference>